<gene>
    <name evidence="2" type="ORF">PHMEG_0001753</name>
</gene>
<feature type="transmembrane region" description="Helical" evidence="1">
    <location>
        <begin position="157"/>
        <end position="182"/>
    </location>
</feature>
<comment type="caution">
    <text evidence="2">The sequence shown here is derived from an EMBL/GenBank/DDBJ whole genome shotgun (WGS) entry which is preliminary data.</text>
</comment>
<organism evidence="2 3">
    <name type="scientific">Phytophthora megakarya</name>
    <dbReference type="NCBI Taxonomy" id="4795"/>
    <lineage>
        <taxon>Eukaryota</taxon>
        <taxon>Sar</taxon>
        <taxon>Stramenopiles</taxon>
        <taxon>Oomycota</taxon>
        <taxon>Peronosporomycetes</taxon>
        <taxon>Peronosporales</taxon>
        <taxon>Peronosporaceae</taxon>
        <taxon>Phytophthora</taxon>
    </lineage>
</organism>
<sequence>MNHRTPEYCGSCLRSILAFGKRVLHRWLELQVSHRGGKYSVERLLALEQYSRNSSLARVLFVCFCTPLPTVFIILGQELVPLQNPKDGSYANYGFWFRIGFVTGVVAYATAAQSYFLVDRVTISQRQLLLIGLFVGTTFPAITMVSVSTLVFPVPFIVVSGLPLFFVLWITSICATVGIHFVQDITVSWDEFFQYVKFVCTETLMVVVYPAYQTLFTTVINTRYELPVILMLPLIKMVMKNLLWINKPHVQDLMPEAVIFTADFFNAFYLATCMQRVSSLSTICIIMTIDLSQNVIALYCLHKHTKDTSAYIRGVPGVDESNLLKLIRSLCHDPNFSTKQIHSGINLRSCLQYPLSSASQDFVDRMETILTDRGTSAKHNTSCSTRSKILPFKEILTVHTAINSVGVNRSPTDQMIKPKVIGKTHSGIPSIIPHHTDRSHILSDTLETLFTSECHVLTEYLEALIPMLYGCFVLAMVRLPNAQYHIDLNDITIENVNPTVKSVFIYGILEIVSFVVHVAVMQRNCGMNSLYQLAFVLETQIVLVQGNLMSWALITLAFRVIHFGTNV</sequence>
<name>A0A225X0X0_9STRA</name>
<protein>
    <recommendedName>
        <fullName evidence="4">Transmembrane protein</fullName>
    </recommendedName>
</protein>
<evidence type="ECO:0000313" key="3">
    <source>
        <dbReference type="Proteomes" id="UP000198211"/>
    </source>
</evidence>
<feature type="transmembrane region" description="Helical" evidence="1">
    <location>
        <begin position="56"/>
        <end position="75"/>
    </location>
</feature>
<keyword evidence="3" id="KW-1185">Reference proteome</keyword>
<keyword evidence="1" id="KW-1133">Transmembrane helix</keyword>
<feature type="transmembrane region" description="Helical" evidence="1">
    <location>
        <begin position="541"/>
        <end position="561"/>
    </location>
</feature>
<feature type="transmembrane region" description="Helical" evidence="1">
    <location>
        <begin position="95"/>
        <end position="116"/>
    </location>
</feature>
<dbReference type="Proteomes" id="UP000198211">
    <property type="component" value="Unassembled WGS sequence"/>
</dbReference>
<feature type="transmembrane region" description="Helical" evidence="1">
    <location>
        <begin position="499"/>
        <end position="520"/>
    </location>
</feature>
<reference evidence="3" key="1">
    <citation type="submission" date="2017-03" db="EMBL/GenBank/DDBJ databases">
        <title>Phytopthora megakarya and P. palmivora, two closely related causual agents of cacao black pod achieved similar genome size and gene model numbers by different mechanisms.</title>
        <authorList>
            <person name="Ali S."/>
            <person name="Shao J."/>
            <person name="Larry D.J."/>
            <person name="Kronmiller B."/>
            <person name="Shen D."/>
            <person name="Strem M.D."/>
            <person name="Melnick R.L."/>
            <person name="Guiltinan M.J."/>
            <person name="Tyler B.M."/>
            <person name="Meinhardt L.W."/>
            <person name="Bailey B.A."/>
        </authorList>
    </citation>
    <scope>NUCLEOTIDE SEQUENCE [LARGE SCALE GENOMIC DNA]</scope>
    <source>
        <strain evidence="3">zdho120</strain>
    </source>
</reference>
<evidence type="ECO:0008006" key="4">
    <source>
        <dbReference type="Google" id="ProtNLM"/>
    </source>
</evidence>
<evidence type="ECO:0000256" key="1">
    <source>
        <dbReference type="SAM" id="Phobius"/>
    </source>
</evidence>
<dbReference type="AlphaFoldDB" id="A0A225X0X0"/>
<keyword evidence="1" id="KW-0472">Membrane</keyword>
<keyword evidence="1" id="KW-0812">Transmembrane</keyword>
<feature type="transmembrane region" description="Helical" evidence="1">
    <location>
        <begin position="128"/>
        <end position="151"/>
    </location>
</feature>
<dbReference type="EMBL" id="NBNE01000068">
    <property type="protein sequence ID" value="OWZ23383.1"/>
    <property type="molecule type" value="Genomic_DNA"/>
</dbReference>
<proteinExistence type="predicted"/>
<accession>A0A225X0X0</accession>
<dbReference type="OrthoDB" id="126309at2759"/>
<evidence type="ECO:0000313" key="2">
    <source>
        <dbReference type="EMBL" id="OWZ23383.1"/>
    </source>
</evidence>